<dbReference type="HOGENOM" id="CLU_1861341_0_0_12"/>
<sequence length="137" mass="15422">MTKHINKIIILIVSVFILSCSNKVTNPGNKVTISKRKGTYEGIAIRPTFRMRIMFKLDDQANIIYLERSSGKPVITEDKKINISTDVYSIATEFSFVLESTTYTIQFNSDSEISGGKLLENNSSTGENNNYDLTKIE</sequence>
<dbReference type="KEGG" id="bip:Bint_0174"/>
<gene>
    <name evidence="1" type="ordered locus">Bint_0174</name>
</gene>
<keyword evidence="2" id="KW-1185">Reference proteome</keyword>
<name>G0EQA3_BRAIP</name>
<dbReference type="PROSITE" id="PS51257">
    <property type="entry name" value="PROKAR_LIPOPROTEIN"/>
    <property type="match status" value="1"/>
</dbReference>
<proteinExistence type="predicted"/>
<dbReference type="RefSeq" id="WP_014486661.1">
    <property type="nucleotide sequence ID" value="NC_017243.1"/>
</dbReference>
<reference evidence="1 2" key="1">
    <citation type="journal article" date="2011" name="BMC Genomics">
        <title>Complete genome sequence of Brachyspira intermedia reveals unique genomic features in Brachyspira species and phage-mediated horizontal gene transfer.</title>
        <authorList>
            <person name="Hafstrom T."/>
            <person name="Jansson D.S."/>
            <person name="Segerman B."/>
        </authorList>
    </citation>
    <scope>NUCLEOTIDE SEQUENCE [LARGE SCALE GENOMIC DNA]</scope>
    <source>
        <strain evidence="2">ATCC 51140 / PWS/A</strain>
    </source>
</reference>
<accession>G0EQA3</accession>
<organism evidence="1 2">
    <name type="scientific">Brachyspira intermedia (strain ATCC 51140 / PWS/A)</name>
    <name type="common">Serpulina intermedia</name>
    <dbReference type="NCBI Taxonomy" id="1045858"/>
    <lineage>
        <taxon>Bacteria</taxon>
        <taxon>Pseudomonadati</taxon>
        <taxon>Spirochaetota</taxon>
        <taxon>Spirochaetia</taxon>
        <taxon>Brachyspirales</taxon>
        <taxon>Brachyspiraceae</taxon>
        <taxon>Brachyspira</taxon>
    </lineage>
</organism>
<dbReference type="PATRIC" id="fig|1045858.4.peg.174"/>
<evidence type="ECO:0000313" key="2">
    <source>
        <dbReference type="Proteomes" id="UP000008522"/>
    </source>
</evidence>
<dbReference type="GeneID" id="44968734"/>
<dbReference type="EMBL" id="CP002874">
    <property type="protein sequence ID" value="AEM20808.1"/>
    <property type="molecule type" value="Genomic_DNA"/>
</dbReference>
<dbReference type="Proteomes" id="UP000008522">
    <property type="component" value="Chromosome"/>
</dbReference>
<evidence type="ECO:0000313" key="1">
    <source>
        <dbReference type="EMBL" id="AEM20808.1"/>
    </source>
</evidence>
<protein>
    <submittedName>
        <fullName evidence="1">Uncharacterized protein</fullName>
    </submittedName>
</protein>
<dbReference type="AlphaFoldDB" id="G0EQA3"/>